<keyword evidence="2" id="KW-1185">Reference proteome</keyword>
<dbReference type="OrthoDB" id="952271at2759"/>
<dbReference type="EMBL" id="PKPP01000028">
    <property type="protein sequence ID" value="PWA99250.1"/>
    <property type="molecule type" value="Genomic_DNA"/>
</dbReference>
<dbReference type="STRING" id="35608.A0A2U1QML4"/>
<proteinExistence type="predicted"/>
<accession>A0A2U1QML4</accession>
<organism evidence="1 2">
    <name type="scientific">Artemisia annua</name>
    <name type="common">Sweet wormwood</name>
    <dbReference type="NCBI Taxonomy" id="35608"/>
    <lineage>
        <taxon>Eukaryota</taxon>
        <taxon>Viridiplantae</taxon>
        <taxon>Streptophyta</taxon>
        <taxon>Embryophyta</taxon>
        <taxon>Tracheophyta</taxon>
        <taxon>Spermatophyta</taxon>
        <taxon>Magnoliopsida</taxon>
        <taxon>eudicotyledons</taxon>
        <taxon>Gunneridae</taxon>
        <taxon>Pentapetalae</taxon>
        <taxon>asterids</taxon>
        <taxon>campanulids</taxon>
        <taxon>Asterales</taxon>
        <taxon>Asteraceae</taxon>
        <taxon>Asteroideae</taxon>
        <taxon>Anthemideae</taxon>
        <taxon>Artemisiinae</taxon>
        <taxon>Artemisia</taxon>
    </lineage>
</organism>
<protein>
    <submittedName>
        <fullName evidence="1">Metalloenzyme, LuxS/M16 peptidase-like protein</fullName>
    </submittedName>
</protein>
<gene>
    <name evidence="1" type="ORF">CTI12_AA003600</name>
</gene>
<dbReference type="AlphaFoldDB" id="A0A2U1QML4"/>
<evidence type="ECO:0000313" key="1">
    <source>
        <dbReference type="EMBL" id="PWA99250.1"/>
    </source>
</evidence>
<reference evidence="1 2" key="1">
    <citation type="journal article" date="2018" name="Mol. Plant">
        <title>The genome of Artemisia annua provides insight into the evolution of Asteraceae family and artemisinin biosynthesis.</title>
        <authorList>
            <person name="Shen Q."/>
            <person name="Zhang L."/>
            <person name="Liao Z."/>
            <person name="Wang S."/>
            <person name="Yan T."/>
            <person name="Shi P."/>
            <person name="Liu M."/>
            <person name="Fu X."/>
            <person name="Pan Q."/>
            <person name="Wang Y."/>
            <person name="Lv Z."/>
            <person name="Lu X."/>
            <person name="Zhang F."/>
            <person name="Jiang W."/>
            <person name="Ma Y."/>
            <person name="Chen M."/>
            <person name="Hao X."/>
            <person name="Li L."/>
            <person name="Tang Y."/>
            <person name="Lv G."/>
            <person name="Zhou Y."/>
            <person name="Sun X."/>
            <person name="Brodelius P.E."/>
            <person name="Rose J.K.C."/>
            <person name="Tang K."/>
        </authorList>
    </citation>
    <scope>NUCLEOTIDE SEQUENCE [LARGE SCALE GENOMIC DNA]</scope>
    <source>
        <strain evidence="2">cv. Huhao1</strain>
        <tissue evidence="1">Leaf</tissue>
    </source>
</reference>
<dbReference type="Proteomes" id="UP000245207">
    <property type="component" value="Unassembled WGS sequence"/>
</dbReference>
<sequence length="157" mass="17063">MAIQRKRKKSDENVFVHVDGVGDVDFKISPEEITATIEEGLKEPIEPEVEFEVPKDLITSAELDDLKLQLKPSFVSNGLDLNATKVHDKETGITQCRLSNGITINYMISKTETCGGVMRLIVGGGRAAETPETKGAVVLGVRTLSEGDVLVILQGNR</sequence>
<evidence type="ECO:0000313" key="2">
    <source>
        <dbReference type="Proteomes" id="UP000245207"/>
    </source>
</evidence>
<comment type="caution">
    <text evidence="1">The sequence shown here is derived from an EMBL/GenBank/DDBJ whole genome shotgun (WGS) entry which is preliminary data.</text>
</comment>
<name>A0A2U1QML4_ARTAN</name>